<dbReference type="KEGG" id="ptm:GSPATT00032813001"/>
<proteinExistence type="predicted"/>
<name>A0BWP4_PARTE</name>
<sequence>MAKEVNREEYARQKHHKDKQKKFAVDKLKNCFPKSLDDYNEALQKGLKDCDCQKDPDPKKGIVHKEGCPHNDYISHQKQEQKLLKQYIYYKTQYNYDRDYSPEYYFARQIYQEKQADQVKIKIKQKVLKGKDFNDDHLY</sequence>
<keyword evidence="3" id="KW-1185">Reference proteome</keyword>
<protein>
    <submittedName>
        <fullName evidence="2">Uncharacterized protein</fullName>
    </submittedName>
</protein>
<reference evidence="2 3" key="1">
    <citation type="journal article" date="2006" name="Nature">
        <title>Global trends of whole-genome duplications revealed by the ciliate Paramecium tetraurelia.</title>
        <authorList>
            <consortium name="Genoscope"/>
            <person name="Aury J.-M."/>
            <person name="Jaillon O."/>
            <person name="Duret L."/>
            <person name="Noel B."/>
            <person name="Jubin C."/>
            <person name="Porcel B.M."/>
            <person name="Segurens B."/>
            <person name="Daubin V."/>
            <person name="Anthouard V."/>
            <person name="Aiach N."/>
            <person name="Arnaiz O."/>
            <person name="Billaut A."/>
            <person name="Beisson J."/>
            <person name="Blanc I."/>
            <person name="Bouhouche K."/>
            <person name="Camara F."/>
            <person name="Duharcourt S."/>
            <person name="Guigo R."/>
            <person name="Gogendeau D."/>
            <person name="Katinka M."/>
            <person name="Keller A.-M."/>
            <person name="Kissmehl R."/>
            <person name="Klotz C."/>
            <person name="Koll F."/>
            <person name="Le Moue A."/>
            <person name="Lepere C."/>
            <person name="Malinsky S."/>
            <person name="Nowacki M."/>
            <person name="Nowak J.K."/>
            <person name="Plattner H."/>
            <person name="Poulain J."/>
            <person name="Ruiz F."/>
            <person name="Serrano V."/>
            <person name="Zagulski M."/>
            <person name="Dessen P."/>
            <person name="Betermier M."/>
            <person name="Weissenbach J."/>
            <person name="Scarpelli C."/>
            <person name="Schachter V."/>
            <person name="Sperling L."/>
            <person name="Meyer E."/>
            <person name="Cohen J."/>
            <person name="Wincker P."/>
        </authorList>
    </citation>
    <scope>NUCLEOTIDE SEQUENCE [LARGE SCALE GENOMIC DNA]</scope>
    <source>
        <strain evidence="2 3">Stock d4-2</strain>
    </source>
</reference>
<dbReference type="HOGENOM" id="CLU_1848950_0_0_1"/>
<evidence type="ECO:0000256" key="1">
    <source>
        <dbReference type="SAM" id="MobiDB-lite"/>
    </source>
</evidence>
<dbReference type="GeneID" id="5016143"/>
<dbReference type="Proteomes" id="UP000000600">
    <property type="component" value="Unassembled WGS sequence"/>
</dbReference>
<dbReference type="OrthoDB" id="309295at2759"/>
<organism evidence="2 3">
    <name type="scientific">Paramecium tetraurelia</name>
    <dbReference type="NCBI Taxonomy" id="5888"/>
    <lineage>
        <taxon>Eukaryota</taxon>
        <taxon>Sar</taxon>
        <taxon>Alveolata</taxon>
        <taxon>Ciliophora</taxon>
        <taxon>Intramacronucleata</taxon>
        <taxon>Oligohymenophorea</taxon>
        <taxon>Peniculida</taxon>
        <taxon>Parameciidae</taxon>
        <taxon>Paramecium</taxon>
    </lineage>
</organism>
<dbReference type="RefSeq" id="XP_001430359.1">
    <property type="nucleotide sequence ID" value="XM_001430322.1"/>
</dbReference>
<gene>
    <name evidence="2" type="ORF">GSPATT00032813001</name>
</gene>
<accession>A0BWP4</accession>
<dbReference type="InParanoid" id="A0BWP4"/>
<feature type="compositionally biased region" description="Basic and acidic residues" evidence="1">
    <location>
        <begin position="1"/>
        <end position="12"/>
    </location>
</feature>
<evidence type="ECO:0000313" key="2">
    <source>
        <dbReference type="EMBL" id="CAK62961.1"/>
    </source>
</evidence>
<feature type="region of interest" description="Disordered" evidence="1">
    <location>
        <begin position="1"/>
        <end position="21"/>
    </location>
</feature>
<evidence type="ECO:0000313" key="3">
    <source>
        <dbReference type="Proteomes" id="UP000000600"/>
    </source>
</evidence>
<dbReference type="AlphaFoldDB" id="A0BWP4"/>
<dbReference type="EMBL" id="CT868022">
    <property type="protein sequence ID" value="CAK62961.1"/>
    <property type="molecule type" value="Genomic_DNA"/>
</dbReference>
<dbReference type="OMA" id="EYYFARQ"/>